<feature type="transmembrane region" description="Helical" evidence="1">
    <location>
        <begin position="65"/>
        <end position="89"/>
    </location>
</feature>
<dbReference type="RefSeq" id="WP_114549698.1">
    <property type="nucleotide sequence ID" value="NZ_PPUT01000039.1"/>
</dbReference>
<evidence type="ECO:0000313" key="2">
    <source>
        <dbReference type="EMBL" id="RDC41881.1"/>
    </source>
</evidence>
<comment type="caution">
    <text evidence="2">The sequence shown here is derived from an EMBL/GenBank/DDBJ whole genome shotgun (WGS) entry which is preliminary data.</text>
</comment>
<accession>A0A369NV70</accession>
<protein>
    <submittedName>
        <fullName evidence="2">Uncharacterized protein</fullName>
    </submittedName>
</protein>
<feature type="transmembrane region" description="Helical" evidence="1">
    <location>
        <begin position="27"/>
        <end position="45"/>
    </location>
</feature>
<keyword evidence="1" id="KW-1133">Transmembrane helix</keyword>
<proteinExistence type="predicted"/>
<name>A0A369NV70_9ACTN</name>
<evidence type="ECO:0000256" key="1">
    <source>
        <dbReference type="SAM" id="Phobius"/>
    </source>
</evidence>
<organism evidence="2 3">
    <name type="scientific">Adlercreutzia equolifaciens subsp. celatus</name>
    <dbReference type="NCBI Taxonomy" id="394340"/>
    <lineage>
        <taxon>Bacteria</taxon>
        <taxon>Bacillati</taxon>
        <taxon>Actinomycetota</taxon>
        <taxon>Coriobacteriia</taxon>
        <taxon>Eggerthellales</taxon>
        <taxon>Eggerthellaceae</taxon>
        <taxon>Adlercreutzia</taxon>
    </lineage>
</organism>
<reference evidence="2 3" key="1">
    <citation type="journal article" date="2018" name="Elife">
        <title>Discovery and characterization of a prevalent human gut bacterial enzyme sufficient for the inactivation of a family of plant toxins.</title>
        <authorList>
            <person name="Koppel N."/>
            <person name="Bisanz J.E."/>
            <person name="Pandelia M.E."/>
            <person name="Turnbaugh P.J."/>
            <person name="Balskus E.P."/>
        </authorList>
    </citation>
    <scope>NUCLEOTIDE SEQUENCE [LARGE SCALE GENOMIC DNA]</scope>
    <source>
        <strain evidence="2 3">OB21 GAM 11</strain>
    </source>
</reference>
<evidence type="ECO:0000313" key="3">
    <source>
        <dbReference type="Proteomes" id="UP000253805"/>
    </source>
</evidence>
<sequence>MKIIDRWNEFMGPKDERLTAEANRCAAVGYAILIIGSALCLYYGIMLNQVAETTGHPLLTPLGQSVFPVDTALLIIILASGLISTYLQVRSGTFDTHTRIAQSDRIPWDYVALISLLCGLGLGVTTTVMRILAEVQIVGVENVTWGGDIAMGIVYFTLAFFLAFGLFAATFHSAIDRRRQLERELEE</sequence>
<feature type="transmembrane region" description="Helical" evidence="1">
    <location>
        <begin position="110"/>
        <end position="133"/>
    </location>
</feature>
<dbReference type="Proteomes" id="UP000253805">
    <property type="component" value="Unassembled WGS sequence"/>
</dbReference>
<keyword evidence="1" id="KW-0472">Membrane</keyword>
<feature type="transmembrane region" description="Helical" evidence="1">
    <location>
        <begin position="153"/>
        <end position="175"/>
    </location>
</feature>
<dbReference type="EMBL" id="PPUT01000039">
    <property type="protein sequence ID" value="RDC41881.1"/>
    <property type="molecule type" value="Genomic_DNA"/>
</dbReference>
<gene>
    <name evidence="2" type="ORF">C1850_10885</name>
</gene>
<keyword evidence="1" id="KW-0812">Transmembrane</keyword>
<dbReference type="AlphaFoldDB" id="A0A369NV70"/>